<feature type="transmembrane region" description="Helical" evidence="1">
    <location>
        <begin position="126"/>
        <end position="143"/>
    </location>
</feature>
<dbReference type="eggNOG" id="COG0534">
    <property type="taxonomic scope" value="Bacteria"/>
</dbReference>
<feature type="transmembrane region" description="Helical" evidence="1">
    <location>
        <begin position="12"/>
        <end position="38"/>
    </location>
</feature>
<reference evidence="2 3" key="2">
    <citation type="journal article" date="2011" name="Stand. Genomic Sci.">
        <title>Complete genome sequence of Truepera radiovictrix type strain (RQ-24).</title>
        <authorList>
            <person name="Ivanova N."/>
            <person name="Rohde C."/>
            <person name="Munk C."/>
            <person name="Nolan M."/>
            <person name="Lucas S."/>
            <person name="Del Rio T.G."/>
            <person name="Tice H."/>
            <person name="Deshpande S."/>
            <person name="Cheng J.F."/>
            <person name="Tapia R."/>
            <person name="Han C."/>
            <person name="Goodwin L."/>
            <person name="Pitluck S."/>
            <person name="Liolios K."/>
            <person name="Mavromatis K."/>
            <person name="Mikhailova N."/>
            <person name="Pati A."/>
            <person name="Chen A."/>
            <person name="Palaniappan K."/>
            <person name="Land M."/>
            <person name="Hauser L."/>
            <person name="Chang Y.J."/>
            <person name="Jeffries C.D."/>
            <person name="Brambilla E."/>
            <person name="Rohde M."/>
            <person name="Goker M."/>
            <person name="Tindall B.J."/>
            <person name="Woyke T."/>
            <person name="Bristow J."/>
            <person name="Eisen J.A."/>
            <person name="Markowitz V."/>
            <person name="Hugenholtz P."/>
            <person name="Kyrpides N.C."/>
            <person name="Klenk H.P."/>
            <person name="Lapidus A."/>
        </authorList>
    </citation>
    <scope>NUCLEOTIDE SEQUENCE [LARGE SCALE GENOMIC DNA]</scope>
    <source>
        <strain evidence="3">DSM 17093 / CIP 108686 / LMG 22925 / RQ-24</strain>
    </source>
</reference>
<keyword evidence="1" id="KW-0812">Transmembrane</keyword>
<evidence type="ECO:0000256" key="1">
    <source>
        <dbReference type="SAM" id="Phobius"/>
    </source>
</evidence>
<accession>D7CTA9</accession>
<evidence type="ECO:0000313" key="2">
    <source>
        <dbReference type="EMBL" id="ADI15572.1"/>
    </source>
</evidence>
<dbReference type="STRING" id="649638.Trad_2464"/>
<dbReference type="RefSeq" id="WP_013178934.1">
    <property type="nucleotide sequence ID" value="NC_014221.1"/>
</dbReference>
<proteinExistence type="predicted"/>
<reference evidence="3" key="1">
    <citation type="submission" date="2010-05" db="EMBL/GenBank/DDBJ databases">
        <title>The complete genome of Truepera radiovictris DSM 17093.</title>
        <authorList>
            <consortium name="US DOE Joint Genome Institute (JGI-PGF)"/>
            <person name="Lucas S."/>
            <person name="Copeland A."/>
            <person name="Lapidus A."/>
            <person name="Glavina del Rio T."/>
            <person name="Dalin E."/>
            <person name="Tice H."/>
            <person name="Bruce D."/>
            <person name="Goodwin L."/>
            <person name="Pitluck S."/>
            <person name="Kyrpides N."/>
            <person name="Mavromatis K."/>
            <person name="Ovchinnikova G."/>
            <person name="Munk A.C."/>
            <person name="Detter J.C."/>
            <person name="Han C."/>
            <person name="Tapia R."/>
            <person name="Land M."/>
            <person name="Hauser L."/>
            <person name="Markowitz V."/>
            <person name="Cheng J.-F."/>
            <person name="Hugenholtz P."/>
            <person name="Woyke T."/>
            <person name="Wu D."/>
            <person name="Tindall B."/>
            <person name="Pomrenke H.G."/>
            <person name="Brambilla E."/>
            <person name="Klenk H.-P."/>
            <person name="Eisen J.A."/>
        </authorList>
    </citation>
    <scope>NUCLEOTIDE SEQUENCE [LARGE SCALE GENOMIC DNA]</scope>
    <source>
        <strain evidence="3">DSM 17093 / CIP 108686 / LMG 22925 / RQ-24</strain>
    </source>
</reference>
<feature type="transmembrane region" description="Helical" evidence="1">
    <location>
        <begin position="334"/>
        <end position="358"/>
    </location>
</feature>
<dbReference type="HOGENOM" id="CLU_043807_0_0_0"/>
<name>D7CTA9_TRURR</name>
<evidence type="ECO:0008006" key="4">
    <source>
        <dbReference type="Google" id="ProtNLM"/>
    </source>
</evidence>
<feature type="transmembrane region" description="Helical" evidence="1">
    <location>
        <begin position="370"/>
        <end position="392"/>
    </location>
</feature>
<keyword evidence="3" id="KW-1185">Reference proteome</keyword>
<dbReference type="KEGG" id="tra:Trad_2464"/>
<keyword evidence="1" id="KW-1133">Transmembrane helix</keyword>
<feature type="transmembrane region" description="Helical" evidence="1">
    <location>
        <begin position="155"/>
        <end position="177"/>
    </location>
</feature>
<gene>
    <name evidence="2" type="ordered locus">Trad_2464</name>
</gene>
<feature type="transmembrane region" description="Helical" evidence="1">
    <location>
        <begin position="303"/>
        <end position="328"/>
    </location>
</feature>
<keyword evidence="1" id="KW-0472">Membrane</keyword>
<feature type="transmembrane region" description="Helical" evidence="1">
    <location>
        <begin position="398"/>
        <end position="418"/>
    </location>
</feature>
<sequence length="440" mass="46770">MRPSPHPSIFRAWWPLAASWLFMGLEQPLVGAVMARLADPTVHLAALGGIVFPLALVIEAPIIMLLAASTALSKHRQAYGLVYRFMMVAGGLLTLLHALLAFTPLFDLLIVRALRPPPEVVEPARWGLMMMLPFTWSIAYRRFHQGLLIRQGRSVTVSVGTAVRLLAMLAGVSAAYLLGAPGILVGTAGIAAGVLAEAAFIGWQVRGSVRALPPEGEPLSWGAFGRFYVPLAMTSFLLLAVQPLGSAALSRMPLALASLAAWPVLSAFVFLFRGLGMAFNEVVVAALERPGAWRALRRFSLQLSLAMTLALLVVALTPLARLFFAVVMGLEPDLVLLASNALLLAVVWPAITVYQNLYQGVLVYSGHTRAITTSVVGSLLVSAALLVAGALLGTVPGIYVATLAFIVGNALQVVWLALSSRAELRRLEAPEAALAPQGAD</sequence>
<feature type="transmembrane region" description="Helical" evidence="1">
    <location>
        <begin position="81"/>
        <end position="106"/>
    </location>
</feature>
<dbReference type="AlphaFoldDB" id="D7CTA9"/>
<feature type="transmembrane region" description="Helical" evidence="1">
    <location>
        <begin position="253"/>
        <end position="272"/>
    </location>
</feature>
<feature type="transmembrane region" description="Helical" evidence="1">
    <location>
        <begin position="183"/>
        <end position="203"/>
    </location>
</feature>
<organism evidence="2 3">
    <name type="scientific">Truepera radiovictrix (strain DSM 17093 / CIP 108686 / LMG 22925 / RQ-24)</name>
    <dbReference type="NCBI Taxonomy" id="649638"/>
    <lineage>
        <taxon>Bacteria</taxon>
        <taxon>Thermotogati</taxon>
        <taxon>Deinococcota</taxon>
        <taxon>Deinococci</taxon>
        <taxon>Trueperales</taxon>
        <taxon>Trueperaceae</taxon>
        <taxon>Truepera</taxon>
    </lineage>
</organism>
<dbReference type="Proteomes" id="UP000000379">
    <property type="component" value="Chromosome"/>
</dbReference>
<dbReference type="EMBL" id="CP002049">
    <property type="protein sequence ID" value="ADI15572.1"/>
    <property type="molecule type" value="Genomic_DNA"/>
</dbReference>
<feature type="transmembrane region" description="Helical" evidence="1">
    <location>
        <begin position="223"/>
        <end position="241"/>
    </location>
</feature>
<feature type="transmembrane region" description="Helical" evidence="1">
    <location>
        <begin position="44"/>
        <end position="69"/>
    </location>
</feature>
<evidence type="ECO:0000313" key="3">
    <source>
        <dbReference type="Proteomes" id="UP000000379"/>
    </source>
</evidence>
<protein>
    <recommendedName>
        <fullName evidence="4">Multi antimicrobial extrusion protein MatE</fullName>
    </recommendedName>
</protein>